<comment type="similarity">
    <text evidence="1 5 6">Belongs to the bacterial ribosomal protein bL19 family.</text>
</comment>
<keyword evidence="8" id="KW-1185">Reference proteome</keyword>
<dbReference type="GO" id="GO:0006412">
    <property type="term" value="P:translation"/>
    <property type="evidence" value="ECO:0007669"/>
    <property type="project" value="UniProtKB-UniRule"/>
</dbReference>
<dbReference type="OrthoDB" id="9803541at2"/>
<dbReference type="InterPro" id="IPR008991">
    <property type="entry name" value="Translation_prot_SH3-like_sf"/>
</dbReference>
<dbReference type="PANTHER" id="PTHR15680:SF9">
    <property type="entry name" value="LARGE RIBOSOMAL SUBUNIT PROTEIN BL19M"/>
    <property type="match status" value="1"/>
</dbReference>
<dbReference type="PRINTS" id="PR00061">
    <property type="entry name" value="RIBOSOMALL19"/>
</dbReference>
<dbReference type="GO" id="GO:0003735">
    <property type="term" value="F:structural constituent of ribosome"/>
    <property type="evidence" value="ECO:0007669"/>
    <property type="project" value="InterPro"/>
</dbReference>
<dbReference type="HAMAP" id="MF_00402">
    <property type="entry name" value="Ribosomal_bL19"/>
    <property type="match status" value="1"/>
</dbReference>
<gene>
    <name evidence="5" type="primary">rplS</name>
    <name evidence="7" type="ORF">EAT49_14340</name>
</gene>
<dbReference type="RefSeq" id="WP_123642989.1">
    <property type="nucleotide sequence ID" value="NZ_ML119087.1"/>
</dbReference>
<evidence type="ECO:0000256" key="6">
    <source>
        <dbReference type="RuleBase" id="RU000559"/>
    </source>
</evidence>
<keyword evidence="2 5" id="KW-0689">Ribosomal protein</keyword>
<sequence>MNLIAELEAEQIASLGKSIPDFKAGDTIRVGYKVTEGTRSRVQNYEGVCISRKNGSGIAGSFTVRKISFGEGVERVFPLHSTNIAEITVVRRGKVRRAKLYYLRARRGKSARIAEVGNYKPKADAAGAEA</sequence>
<dbReference type="PANTHER" id="PTHR15680">
    <property type="entry name" value="RIBOSOMAL PROTEIN L19"/>
    <property type="match status" value="1"/>
</dbReference>
<evidence type="ECO:0000256" key="2">
    <source>
        <dbReference type="ARBA" id="ARBA00022980"/>
    </source>
</evidence>
<accession>A0A3N2QVZ0</accession>
<dbReference type="PIRSF" id="PIRSF002191">
    <property type="entry name" value="Ribosomal_L19"/>
    <property type="match status" value="1"/>
</dbReference>
<dbReference type="AlphaFoldDB" id="A0A3N2QVZ0"/>
<proteinExistence type="inferred from homology"/>
<dbReference type="SUPFAM" id="SSF50104">
    <property type="entry name" value="Translation proteins SH3-like domain"/>
    <property type="match status" value="1"/>
</dbReference>
<dbReference type="InterPro" id="IPR001857">
    <property type="entry name" value="Ribosomal_bL19"/>
</dbReference>
<dbReference type="GO" id="GO:0022625">
    <property type="term" value="C:cytosolic large ribosomal subunit"/>
    <property type="evidence" value="ECO:0007669"/>
    <property type="project" value="TreeGrafter"/>
</dbReference>
<evidence type="ECO:0000256" key="3">
    <source>
        <dbReference type="ARBA" id="ARBA00023274"/>
    </source>
</evidence>
<name>A0A3N2QVZ0_9RHOB</name>
<evidence type="ECO:0000256" key="4">
    <source>
        <dbReference type="ARBA" id="ARBA00035171"/>
    </source>
</evidence>
<protein>
    <recommendedName>
        <fullName evidence="4 5">Large ribosomal subunit protein bL19</fullName>
    </recommendedName>
</protein>
<dbReference type="InterPro" id="IPR018257">
    <property type="entry name" value="Ribosomal_bL19_CS"/>
</dbReference>
<dbReference type="FunFam" id="2.30.30.790:FF:000001">
    <property type="entry name" value="50S ribosomal protein L19"/>
    <property type="match status" value="1"/>
</dbReference>
<dbReference type="InterPro" id="IPR038657">
    <property type="entry name" value="Ribosomal_bL19_sf"/>
</dbReference>
<evidence type="ECO:0000256" key="5">
    <source>
        <dbReference type="HAMAP-Rule" id="MF_00402"/>
    </source>
</evidence>
<dbReference type="EMBL" id="RDRB01000007">
    <property type="protein sequence ID" value="ROT99394.1"/>
    <property type="molecule type" value="Genomic_DNA"/>
</dbReference>
<dbReference type="NCBIfam" id="TIGR01024">
    <property type="entry name" value="rplS_bact"/>
    <property type="match status" value="1"/>
</dbReference>
<comment type="function">
    <text evidence="5 6">This protein is located at the 30S-50S ribosomal subunit interface and may play a role in the structure and function of the aminoacyl-tRNA binding site.</text>
</comment>
<organism evidence="7 8">
    <name type="scientific">Histidinibacterium lentulum</name>
    <dbReference type="NCBI Taxonomy" id="2480588"/>
    <lineage>
        <taxon>Bacteria</taxon>
        <taxon>Pseudomonadati</taxon>
        <taxon>Pseudomonadota</taxon>
        <taxon>Alphaproteobacteria</taxon>
        <taxon>Rhodobacterales</taxon>
        <taxon>Paracoccaceae</taxon>
        <taxon>Histidinibacterium</taxon>
    </lineage>
</organism>
<keyword evidence="3 5" id="KW-0687">Ribonucleoprotein</keyword>
<dbReference type="PROSITE" id="PS01015">
    <property type="entry name" value="RIBOSOMAL_L19"/>
    <property type="match status" value="1"/>
</dbReference>
<dbReference type="Proteomes" id="UP000268016">
    <property type="component" value="Unassembled WGS sequence"/>
</dbReference>
<comment type="caution">
    <text evidence="7">The sequence shown here is derived from an EMBL/GenBank/DDBJ whole genome shotgun (WGS) entry which is preliminary data.</text>
</comment>
<dbReference type="Pfam" id="PF01245">
    <property type="entry name" value="Ribosomal_L19"/>
    <property type="match status" value="1"/>
</dbReference>
<evidence type="ECO:0000313" key="7">
    <source>
        <dbReference type="EMBL" id="ROT99394.1"/>
    </source>
</evidence>
<dbReference type="Gene3D" id="2.30.30.790">
    <property type="match status" value="1"/>
</dbReference>
<evidence type="ECO:0000256" key="1">
    <source>
        <dbReference type="ARBA" id="ARBA00005781"/>
    </source>
</evidence>
<evidence type="ECO:0000313" key="8">
    <source>
        <dbReference type="Proteomes" id="UP000268016"/>
    </source>
</evidence>
<reference evidence="7 8" key="1">
    <citation type="submission" date="2018-10" db="EMBL/GenBank/DDBJ databases">
        <title>Histidinibacterium lentulum gen. nov., sp. nov., a marine bacterium from the culture broth of Picochlorum sp. 122.</title>
        <authorList>
            <person name="Wang G."/>
        </authorList>
    </citation>
    <scope>NUCLEOTIDE SEQUENCE [LARGE SCALE GENOMIC DNA]</scope>
    <source>
        <strain evidence="7 8">B17</strain>
    </source>
</reference>